<evidence type="ECO:0000256" key="4">
    <source>
        <dbReference type="ARBA" id="ARBA00018463"/>
    </source>
</evidence>
<dbReference type="OMA" id="WNTEMQK"/>
<evidence type="ECO:0000256" key="3">
    <source>
        <dbReference type="ARBA" id="ARBA00011396"/>
    </source>
</evidence>
<dbReference type="PANTHER" id="PTHR13254:SF0">
    <property type="entry name" value="GOLGIN SUBFAMILY A MEMBER 7_ERF4 DOMAIN-CONTAINING PROTEIN"/>
    <property type="match status" value="1"/>
</dbReference>
<dbReference type="PANTHER" id="PTHR13254">
    <property type="entry name" value="GOLGI AUTOANTIGEN, GOLGIN SUBFAMILY A, 7"/>
    <property type="match status" value="1"/>
</dbReference>
<proteinExistence type="inferred from homology"/>
<evidence type="ECO:0000313" key="10">
    <source>
        <dbReference type="Proteomes" id="UP000054516"/>
    </source>
</evidence>
<gene>
    <name evidence="9" type="ORF">SAMD00023353_3601030</name>
</gene>
<comment type="subunit">
    <text evidence="3">Interacts with ERF2.</text>
</comment>
<sequence length="245" mass="26949">MSAPDHDDPPSGLAPDLERGPAVLDQQHRRSTLSLPDGIGSAISSSNSSIIGDPDQPGLGEEWGPQHPCFPHLNPYVPIDSTEYRTTRVIRVRRDWLIVGDLAPTFSNMYPEILEPAGISEQEFRRVIDKLNGSLIPIFNPYSWRNILDGVLGVLSAWIWEDLGLTNAKTKLNELETWIDQWNTEKEKTIGSEDGAIPPRIVSLRRTGYMSLDFQIANPELALSTSEPASRSGPVEAEPVASTAG</sequence>
<dbReference type="OrthoDB" id="5377273at2759"/>
<dbReference type="STRING" id="77044.A0A1S8A920"/>
<name>A0A1S8A920_ROSNE</name>
<evidence type="ECO:0000256" key="2">
    <source>
        <dbReference type="ARBA" id="ARBA00007732"/>
    </source>
</evidence>
<dbReference type="Proteomes" id="UP000054516">
    <property type="component" value="Unassembled WGS sequence"/>
</dbReference>
<evidence type="ECO:0000313" key="9">
    <source>
        <dbReference type="EMBL" id="GAW26551.1"/>
    </source>
</evidence>
<evidence type="ECO:0000259" key="8">
    <source>
        <dbReference type="Pfam" id="PF10256"/>
    </source>
</evidence>
<dbReference type="GO" id="GO:0005789">
    <property type="term" value="C:endoplasmic reticulum membrane"/>
    <property type="evidence" value="ECO:0007669"/>
    <property type="project" value="UniProtKB-SubCell"/>
</dbReference>
<evidence type="ECO:0000256" key="1">
    <source>
        <dbReference type="ARBA" id="ARBA00004406"/>
    </source>
</evidence>
<feature type="compositionally biased region" description="Low complexity" evidence="7">
    <location>
        <begin position="38"/>
        <end position="52"/>
    </location>
</feature>
<keyword evidence="10" id="KW-1185">Reference proteome</keyword>
<dbReference type="AlphaFoldDB" id="A0A1S8A920"/>
<reference evidence="9" key="1">
    <citation type="submission" date="2016-03" db="EMBL/GenBank/DDBJ databases">
        <title>Draft genome sequence of Rosellinia necatrix.</title>
        <authorList>
            <person name="Kanematsu S."/>
        </authorList>
    </citation>
    <scope>NUCLEOTIDE SEQUENCE [LARGE SCALE GENOMIC DNA]</scope>
    <source>
        <strain evidence="9">W97</strain>
    </source>
</reference>
<feature type="region of interest" description="Disordered" evidence="7">
    <location>
        <begin position="223"/>
        <end position="245"/>
    </location>
</feature>
<evidence type="ECO:0000256" key="7">
    <source>
        <dbReference type="SAM" id="MobiDB-lite"/>
    </source>
</evidence>
<accession>A0A1S8A920</accession>
<feature type="domain" description="Golgin subfamily A member 7/ERF4" evidence="8">
    <location>
        <begin position="89"/>
        <end position="213"/>
    </location>
</feature>
<dbReference type="EMBL" id="DF977481">
    <property type="protein sequence ID" value="GAW26551.1"/>
    <property type="molecule type" value="Genomic_DNA"/>
</dbReference>
<keyword evidence="5" id="KW-0256">Endoplasmic reticulum</keyword>
<dbReference type="InterPro" id="IPR019383">
    <property type="entry name" value="Golgin_A_7/ERF4"/>
</dbReference>
<dbReference type="GO" id="GO:0006612">
    <property type="term" value="P:protein targeting to membrane"/>
    <property type="evidence" value="ECO:0007669"/>
    <property type="project" value="TreeGrafter"/>
</dbReference>
<dbReference type="InterPro" id="IPR051371">
    <property type="entry name" value="Ras_palmitoyltransferase"/>
</dbReference>
<feature type="region of interest" description="Disordered" evidence="7">
    <location>
        <begin position="1"/>
        <end position="65"/>
    </location>
</feature>
<protein>
    <recommendedName>
        <fullName evidence="4">Ras modification protein ERF4</fullName>
    </recommendedName>
</protein>
<keyword evidence="6" id="KW-0472">Membrane</keyword>
<evidence type="ECO:0000256" key="5">
    <source>
        <dbReference type="ARBA" id="ARBA00022824"/>
    </source>
</evidence>
<dbReference type="GO" id="GO:0031211">
    <property type="term" value="C:endoplasmic reticulum palmitoyltransferase complex"/>
    <property type="evidence" value="ECO:0007669"/>
    <property type="project" value="TreeGrafter"/>
</dbReference>
<comment type="subcellular location">
    <subcellularLocation>
        <location evidence="1">Endoplasmic reticulum membrane</location>
        <topology evidence="1">Peripheral membrane protein</topology>
    </subcellularLocation>
</comment>
<dbReference type="Pfam" id="PF10256">
    <property type="entry name" value="Erf4"/>
    <property type="match status" value="1"/>
</dbReference>
<organism evidence="9">
    <name type="scientific">Rosellinia necatrix</name>
    <name type="common">White root-rot fungus</name>
    <dbReference type="NCBI Taxonomy" id="77044"/>
    <lineage>
        <taxon>Eukaryota</taxon>
        <taxon>Fungi</taxon>
        <taxon>Dikarya</taxon>
        <taxon>Ascomycota</taxon>
        <taxon>Pezizomycotina</taxon>
        <taxon>Sordariomycetes</taxon>
        <taxon>Xylariomycetidae</taxon>
        <taxon>Xylariales</taxon>
        <taxon>Xylariaceae</taxon>
        <taxon>Rosellinia</taxon>
    </lineage>
</organism>
<comment type="similarity">
    <text evidence="2">Belongs to the ERF4 family.</text>
</comment>
<evidence type="ECO:0000256" key="6">
    <source>
        <dbReference type="ARBA" id="ARBA00023136"/>
    </source>
</evidence>